<accession>A0A0G3WKG4</accession>
<evidence type="ECO:0000256" key="3">
    <source>
        <dbReference type="ARBA" id="ARBA00022723"/>
    </source>
</evidence>
<dbReference type="PATRIC" id="fig|1408281.3.peg.1027"/>
<feature type="binding site" evidence="6">
    <location>
        <position position="307"/>
    </location>
    <ligand>
        <name>[4Fe-4S] cluster</name>
        <dbReference type="ChEBI" id="CHEBI:49883"/>
        <note>4Fe-4S-S-AdoMet</note>
    </ligand>
</feature>
<keyword evidence="2 6" id="KW-0949">S-adenosyl-L-methionine</keyword>
<dbReference type="HAMAP" id="MF_01251">
    <property type="entry name" value="UPF0313"/>
    <property type="match status" value="1"/>
</dbReference>
<dbReference type="SFLD" id="SFLDG01082">
    <property type="entry name" value="B12-binding_domain_containing"/>
    <property type="match status" value="1"/>
</dbReference>
<dbReference type="KEGG" id="epo:Epro_0998"/>
<dbReference type="InterPro" id="IPR007197">
    <property type="entry name" value="rSAM"/>
</dbReference>
<evidence type="ECO:0000313" key="9">
    <source>
        <dbReference type="Proteomes" id="UP000035337"/>
    </source>
</evidence>
<dbReference type="InterPro" id="IPR020612">
    <property type="entry name" value="Methylthiotransferase_CS"/>
</dbReference>
<dbReference type="Gene3D" id="3.30.750.210">
    <property type="match status" value="1"/>
</dbReference>
<evidence type="ECO:0000259" key="7">
    <source>
        <dbReference type="PROSITE" id="PS51918"/>
    </source>
</evidence>
<evidence type="ECO:0000256" key="1">
    <source>
        <dbReference type="ARBA" id="ARBA00022485"/>
    </source>
</evidence>
<dbReference type="GO" id="GO:0003824">
    <property type="term" value="F:catalytic activity"/>
    <property type="evidence" value="ECO:0007669"/>
    <property type="project" value="InterPro"/>
</dbReference>
<dbReference type="InterPro" id="IPR013704">
    <property type="entry name" value="UPF0313_N"/>
</dbReference>
<protein>
    <recommendedName>
        <fullName evidence="7">Radical SAM core domain-containing protein</fullName>
    </recommendedName>
</protein>
<keyword evidence="4 6" id="KW-0408">Iron</keyword>
<dbReference type="SMART" id="SM00729">
    <property type="entry name" value="Elp3"/>
    <property type="match status" value="1"/>
</dbReference>
<keyword evidence="9" id="KW-1185">Reference proteome</keyword>
<dbReference type="Proteomes" id="UP000035337">
    <property type="component" value="Chromosome"/>
</dbReference>
<dbReference type="EMBL" id="CP009498">
    <property type="protein sequence ID" value="AKL98377.1"/>
    <property type="molecule type" value="Genomic_DNA"/>
</dbReference>
<organism evidence="8 9">
    <name type="scientific">Endomicrobium proavitum</name>
    <dbReference type="NCBI Taxonomy" id="1408281"/>
    <lineage>
        <taxon>Bacteria</taxon>
        <taxon>Pseudomonadati</taxon>
        <taxon>Elusimicrobiota</taxon>
        <taxon>Endomicrobiia</taxon>
        <taxon>Endomicrobiales</taxon>
        <taxon>Endomicrobiaceae</taxon>
        <taxon>Endomicrobium</taxon>
    </lineage>
</organism>
<keyword evidence="1 6" id="KW-0004">4Fe-4S</keyword>
<sequence>MFLPTTKEELSKLGWSVPDIILISGDAYIDSPFMGTAVIGNWLSANGFKVAVIAQPDVNTNDIARLGEPKFFWGVSAGAMDSFVANYTALNKFRNSDDLTPGGINNRRPDRACMAYANLIRRHFKNTKPIVLGGVEASLRRITHYDFKDNALRRSILFDAKADIISYGMGEKSTLALAQALRDQKDWRGINGLCYASKEKLSDAYELPSYEECKENKDKFFDAFNSFYKNECLKEPKILIQKHADRYLVQNPHSPALTTEELDKIYDLDYTREVHPYYAALGKVKAQETIKFSITTHRGCVGECNFCSIAVHQGKQVISRSEKSILAEAKKITELKDFKGYITDLGGPTANMFELKCKAHKVAGSCENKRCLFPAQCSSLISGHNKQLELLEKVAQLPNVKKVFISSGIRYDLICNDKEKGQQYLNSIVANNISGQMKVAPEHTSDKVLSLMGKPNAALLREFVKMFEQSKENTKMFLTYYFIAAYPGCGEREMKELQTFIGRNLKIHPEQIQIFTPTPSTSATTMYYCEKDLTGNKIFVEKDRNKKQKQKQIICR</sequence>
<dbReference type="InterPro" id="IPR006638">
    <property type="entry name" value="Elp3/MiaA/NifB-like_rSAM"/>
</dbReference>
<evidence type="ECO:0000313" key="8">
    <source>
        <dbReference type="EMBL" id="AKL98377.1"/>
    </source>
</evidence>
<dbReference type="Gene3D" id="3.30.750.200">
    <property type="match status" value="1"/>
</dbReference>
<dbReference type="PROSITE" id="PS01278">
    <property type="entry name" value="MTTASE_RADICAL"/>
    <property type="match status" value="1"/>
</dbReference>
<gene>
    <name evidence="8" type="ORF">Epro_0998</name>
</gene>
<dbReference type="GO" id="GO:0005506">
    <property type="term" value="F:iron ion binding"/>
    <property type="evidence" value="ECO:0007669"/>
    <property type="project" value="UniProtKB-UniRule"/>
</dbReference>
<comment type="similarity">
    <text evidence="6">Belongs to the UPF0313 family.</text>
</comment>
<dbReference type="AlphaFoldDB" id="A0A0G3WKG4"/>
<evidence type="ECO:0000256" key="5">
    <source>
        <dbReference type="ARBA" id="ARBA00023014"/>
    </source>
</evidence>
<comment type="cofactor">
    <cofactor evidence="6">
        <name>[4Fe-4S] cluster</name>
        <dbReference type="ChEBI" id="CHEBI:49883"/>
    </cofactor>
    <text evidence="6">Binds 1 [4Fe-4S] cluster. The cluster is coordinated with 3 cysteines and an exchangeable S-adenosyl-L-methionine.</text>
</comment>
<dbReference type="PANTHER" id="PTHR32331:SF0">
    <property type="entry name" value="UPF0313 PROTEIN YGIQ"/>
    <property type="match status" value="1"/>
</dbReference>
<dbReference type="Pfam" id="PF08497">
    <property type="entry name" value="Radical_SAM_N"/>
    <property type="match status" value="1"/>
</dbReference>
<dbReference type="SUPFAM" id="SSF102114">
    <property type="entry name" value="Radical SAM enzymes"/>
    <property type="match status" value="1"/>
</dbReference>
<name>A0A0G3WKG4_9BACT</name>
<dbReference type="SFLD" id="SFLDS00029">
    <property type="entry name" value="Radical_SAM"/>
    <property type="match status" value="1"/>
</dbReference>
<dbReference type="RefSeq" id="WP_052570927.1">
    <property type="nucleotide sequence ID" value="NZ_CP009498.1"/>
</dbReference>
<dbReference type="SFLD" id="SFLDG01069">
    <property type="entry name" value="UPF0313"/>
    <property type="match status" value="1"/>
</dbReference>
<proteinExistence type="inferred from homology"/>
<keyword evidence="3 6" id="KW-0479">Metal-binding</keyword>
<evidence type="ECO:0000256" key="6">
    <source>
        <dbReference type="HAMAP-Rule" id="MF_01251"/>
    </source>
</evidence>
<feature type="domain" description="Radical SAM core" evidence="7">
    <location>
        <begin position="284"/>
        <end position="556"/>
    </location>
</feature>
<dbReference type="NCBIfam" id="TIGR03904">
    <property type="entry name" value="SAM_YgiQ"/>
    <property type="match status" value="1"/>
</dbReference>
<dbReference type="PANTHER" id="PTHR32331">
    <property type="entry name" value="UPF0313 PROTEIN YGIQ"/>
    <property type="match status" value="1"/>
</dbReference>
<dbReference type="GO" id="GO:0051539">
    <property type="term" value="F:4 iron, 4 sulfur cluster binding"/>
    <property type="evidence" value="ECO:0007669"/>
    <property type="project" value="UniProtKB-KW"/>
</dbReference>
<dbReference type="PROSITE" id="PS51918">
    <property type="entry name" value="RADICAL_SAM"/>
    <property type="match status" value="1"/>
</dbReference>
<evidence type="ECO:0000256" key="4">
    <source>
        <dbReference type="ARBA" id="ARBA00023004"/>
    </source>
</evidence>
<dbReference type="InterPro" id="IPR022946">
    <property type="entry name" value="UPF0313"/>
</dbReference>
<dbReference type="InterPro" id="IPR058240">
    <property type="entry name" value="rSAM_sf"/>
</dbReference>
<feature type="binding site" evidence="6">
    <location>
        <position position="304"/>
    </location>
    <ligand>
        <name>[4Fe-4S] cluster</name>
        <dbReference type="ChEBI" id="CHEBI:49883"/>
        <note>4Fe-4S-S-AdoMet</note>
    </ligand>
</feature>
<reference evidence="8 9" key="1">
    <citation type="submission" date="2014-09" db="EMBL/GenBank/DDBJ databases">
        <title>Complete genome sequence of Endomicrobium proavitum.</title>
        <authorList>
            <person name="Zheng H."/>
        </authorList>
    </citation>
    <scope>NUCLEOTIDE SEQUENCE [LARGE SCALE GENOMIC DNA]</scope>
    <source>
        <strain evidence="8 9">Rsa215</strain>
    </source>
</reference>
<keyword evidence="5 6" id="KW-0411">Iron-sulfur</keyword>
<dbReference type="OrthoDB" id="9803479at2"/>
<evidence type="ECO:0000256" key="2">
    <source>
        <dbReference type="ARBA" id="ARBA00022691"/>
    </source>
</evidence>
<feature type="binding site" evidence="6">
    <location>
        <position position="300"/>
    </location>
    <ligand>
        <name>[4Fe-4S] cluster</name>
        <dbReference type="ChEBI" id="CHEBI:49883"/>
        <note>4Fe-4S-S-AdoMet</note>
    </ligand>
</feature>